<keyword evidence="2" id="KW-1185">Reference proteome</keyword>
<organism evidence="1 2">
    <name type="scientific">Scortum barcoo</name>
    <name type="common">barcoo grunter</name>
    <dbReference type="NCBI Taxonomy" id="214431"/>
    <lineage>
        <taxon>Eukaryota</taxon>
        <taxon>Metazoa</taxon>
        <taxon>Chordata</taxon>
        <taxon>Craniata</taxon>
        <taxon>Vertebrata</taxon>
        <taxon>Euteleostomi</taxon>
        <taxon>Actinopterygii</taxon>
        <taxon>Neopterygii</taxon>
        <taxon>Teleostei</taxon>
        <taxon>Neoteleostei</taxon>
        <taxon>Acanthomorphata</taxon>
        <taxon>Eupercaria</taxon>
        <taxon>Centrarchiformes</taxon>
        <taxon>Terapontoidei</taxon>
        <taxon>Terapontidae</taxon>
        <taxon>Scortum</taxon>
    </lineage>
</organism>
<evidence type="ECO:0000313" key="2">
    <source>
        <dbReference type="Proteomes" id="UP000831701"/>
    </source>
</evidence>
<dbReference type="Proteomes" id="UP000831701">
    <property type="component" value="Chromosome 2"/>
</dbReference>
<comment type="caution">
    <text evidence="1">The sequence shown here is derived from an EMBL/GenBank/DDBJ whole genome shotgun (WGS) entry which is preliminary data.</text>
</comment>
<reference evidence="1" key="1">
    <citation type="submission" date="2022-04" db="EMBL/GenBank/DDBJ databases">
        <title>Jade perch genome.</title>
        <authorList>
            <person name="Chao B."/>
        </authorList>
    </citation>
    <scope>NUCLEOTIDE SEQUENCE</scope>
    <source>
        <strain evidence="1">CB-2022</strain>
    </source>
</reference>
<name>A0ACB8X856_9TELE</name>
<protein>
    <submittedName>
        <fullName evidence="1">Uncharacterized protein</fullName>
    </submittedName>
</protein>
<gene>
    <name evidence="1" type="ORF">L3Q82_016591</name>
</gene>
<dbReference type="EMBL" id="CM041532">
    <property type="protein sequence ID" value="KAI3376060.1"/>
    <property type="molecule type" value="Genomic_DNA"/>
</dbReference>
<sequence>MICWIVLMSFICVKVTSLPLYVSSTGVFVVREASSFHQAKTNDNITIKWDIKIKTDMSHFILVCLLEVKGIKTVVFCVKNGVEVPESQDEHFAGRVQFDKDVLREGRIRLHVSRLRTDDSGNYWCDLSTIHGKTRTNGK</sequence>
<proteinExistence type="predicted"/>
<accession>A0ACB8X856</accession>
<evidence type="ECO:0000313" key="1">
    <source>
        <dbReference type="EMBL" id="KAI3376060.1"/>
    </source>
</evidence>